<dbReference type="Gene3D" id="3.40.50.720">
    <property type="entry name" value="NAD(P)-binding Rossmann-like Domain"/>
    <property type="match status" value="1"/>
</dbReference>
<dbReference type="GO" id="GO:0016616">
    <property type="term" value="F:oxidoreductase activity, acting on the CH-OH group of donors, NAD or NADP as acceptor"/>
    <property type="evidence" value="ECO:0007669"/>
    <property type="project" value="TreeGrafter"/>
</dbReference>
<dbReference type="PROSITE" id="PS00061">
    <property type="entry name" value="ADH_SHORT"/>
    <property type="match status" value="1"/>
</dbReference>
<comment type="similarity">
    <text evidence="1">Belongs to the short-chain dehydrogenases/reductases (SDR) family.</text>
</comment>
<dbReference type="EMBL" id="SMKO01000063">
    <property type="protein sequence ID" value="TDD02566.1"/>
    <property type="molecule type" value="Genomic_DNA"/>
</dbReference>
<dbReference type="InterPro" id="IPR020904">
    <property type="entry name" value="Sc_DH/Rdtase_CS"/>
</dbReference>
<dbReference type="SUPFAM" id="SSF51735">
    <property type="entry name" value="NAD(P)-binding Rossmann-fold domains"/>
    <property type="match status" value="1"/>
</dbReference>
<dbReference type="PANTHER" id="PTHR42760:SF78">
    <property type="entry name" value="3-OXOACYL-[ACYL-CARRIER-PROTEIN] REDUCTASE [NADH]"/>
    <property type="match status" value="1"/>
</dbReference>
<dbReference type="CDD" id="cd05233">
    <property type="entry name" value="SDR_c"/>
    <property type="match status" value="1"/>
</dbReference>
<proteinExistence type="inferred from homology"/>
<evidence type="ECO:0000313" key="4">
    <source>
        <dbReference type="EMBL" id="TDD02566.1"/>
    </source>
</evidence>
<dbReference type="InterPro" id="IPR002347">
    <property type="entry name" value="SDR_fam"/>
</dbReference>
<dbReference type="AlphaFoldDB" id="A0A4V2YA72"/>
<keyword evidence="2" id="KW-0560">Oxidoreductase</keyword>
<comment type="caution">
    <text evidence="4">The sequence shown here is derived from an EMBL/GenBank/DDBJ whole genome shotgun (WGS) entry which is preliminary data.</text>
</comment>
<gene>
    <name evidence="4" type="ORF">E1292_23050</name>
</gene>
<evidence type="ECO:0000256" key="1">
    <source>
        <dbReference type="ARBA" id="ARBA00006484"/>
    </source>
</evidence>
<evidence type="ECO:0000256" key="2">
    <source>
        <dbReference type="ARBA" id="ARBA00023002"/>
    </source>
</evidence>
<feature type="domain" description="Ketoreductase" evidence="3">
    <location>
        <begin position="8"/>
        <end position="184"/>
    </location>
</feature>
<dbReference type="InterPro" id="IPR036291">
    <property type="entry name" value="NAD(P)-bd_dom_sf"/>
</dbReference>
<dbReference type="FunFam" id="3.40.50.720:FF:000084">
    <property type="entry name" value="Short-chain dehydrogenase reductase"/>
    <property type="match status" value="1"/>
</dbReference>
<dbReference type="SMART" id="SM00822">
    <property type="entry name" value="PKS_KR"/>
    <property type="match status" value="1"/>
</dbReference>
<dbReference type="RefSeq" id="WP_132597301.1">
    <property type="nucleotide sequence ID" value="NZ_SMKO01000063.1"/>
</dbReference>
<accession>A0A4V2YA72</accession>
<sequence>MDLYLSGKVILVTGATSGIGLATAHLLAGEGAQVVALARGTSSPPALPPGTQFIRADLTDPAVATQVVTQIMDRHGKLDGLVNNAAALISRDSFADIDDDQWHATFELNLHSAVRLTRAALPLLTQNPEGGSIVHVASEAARMPDASIADYAASKAALLSVSKSLAAALGPAGVRSNIVSPGPTRTALFDAPGGFAEQLAQRFDLPPADAVDHFIRVERRLPTGRIGTPEEVAGVIAYLLSPRTGQVTGAEWAIDGGALRQL</sequence>
<organism evidence="4 5">
    <name type="scientific">Nonomuraea deserti</name>
    <dbReference type="NCBI Taxonomy" id="1848322"/>
    <lineage>
        <taxon>Bacteria</taxon>
        <taxon>Bacillati</taxon>
        <taxon>Actinomycetota</taxon>
        <taxon>Actinomycetes</taxon>
        <taxon>Streptosporangiales</taxon>
        <taxon>Streptosporangiaceae</taxon>
        <taxon>Nonomuraea</taxon>
    </lineage>
</organism>
<dbReference type="PRINTS" id="PR00080">
    <property type="entry name" value="SDRFAMILY"/>
</dbReference>
<dbReference type="InterPro" id="IPR057326">
    <property type="entry name" value="KR_dom"/>
</dbReference>
<dbReference type="Pfam" id="PF13561">
    <property type="entry name" value="adh_short_C2"/>
    <property type="match status" value="1"/>
</dbReference>
<evidence type="ECO:0000313" key="5">
    <source>
        <dbReference type="Proteomes" id="UP000295258"/>
    </source>
</evidence>
<dbReference type="PANTHER" id="PTHR42760">
    <property type="entry name" value="SHORT-CHAIN DEHYDROGENASES/REDUCTASES FAMILY MEMBER"/>
    <property type="match status" value="1"/>
</dbReference>
<reference evidence="4 5" key="1">
    <citation type="submission" date="2019-03" db="EMBL/GenBank/DDBJ databases">
        <title>Draft genome sequences of novel Actinobacteria.</title>
        <authorList>
            <person name="Sahin N."/>
            <person name="Ay H."/>
            <person name="Saygin H."/>
        </authorList>
    </citation>
    <scope>NUCLEOTIDE SEQUENCE [LARGE SCALE GENOMIC DNA]</scope>
    <source>
        <strain evidence="4 5">KC310</strain>
    </source>
</reference>
<keyword evidence="5" id="KW-1185">Reference proteome</keyword>
<evidence type="ECO:0000259" key="3">
    <source>
        <dbReference type="SMART" id="SM00822"/>
    </source>
</evidence>
<protein>
    <submittedName>
        <fullName evidence="4">SDR family oxidoreductase</fullName>
    </submittedName>
</protein>
<dbReference type="PRINTS" id="PR00081">
    <property type="entry name" value="GDHRDH"/>
</dbReference>
<name>A0A4V2YA72_9ACTN</name>
<dbReference type="Proteomes" id="UP000295258">
    <property type="component" value="Unassembled WGS sequence"/>
</dbReference>